<dbReference type="CDD" id="cd00130">
    <property type="entry name" value="PAS"/>
    <property type="match status" value="1"/>
</dbReference>
<dbReference type="Proteomes" id="UP000324133">
    <property type="component" value="Unassembled WGS sequence"/>
</dbReference>
<feature type="domain" description="PAS" evidence="6">
    <location>
        <begin position="23"/>
        <end position="82"/>
    </location>
</feature>
<dbReference type="InterPro" id="IPR000792">
    <property type="entry name" value="Tscrpt_reg_LuxR_C"/>
</dbReference>
<dbReference type="GO" id="GO:0003677">
    <property type="term" value="F:DNA binding"/>
    <property type="evidence" value="ECO:0007669"/>
    <property type="project" value="UniProtKB-KW"/>
</dbReference>
<dbReference type="EMBL" id="VKKY01000002">
    <property type="protein sequence ID" value="KAA3438247.1"/>
    <property type="molecule type" value="Genomic_DNA"/>
</dbReference>
<dbReference type="InterPro" id="IPR013655">
    <property type="entry name" value="PAS_fold_3"/>
</dbReference>
<dbReference type="InterPro" id="IPR035965">
    <property type="entry name" value="PAS-like_dom_sf"/>
</dbReference>
<dbReference type="SUPFAM" id="SSF55785">
    <property type="entry name" value="PYP-like sensor domain (PAS domain)"/>
    <property type="match status" value="1"/>
</dbReference>
<evidence type="ECO:0000313" key="8">
    <source>
        <dbReference type="Proteomes" id="UP000324133"/>
    </source>
</evidence>
<evidence type="ECO:0000259" key="5">
    <source>
        <dbReference type="PROSITE" id="PS50043"/>
    </source>
</evidence>
<protein>
    <submittedName>
        <fullName evidence="7">PAS domain-containing protein</fullName>
    </submittedName>
</protein>
<evidence type="ECO:0000256" key="1">
    <source>
        <dbReference type="ARBA" id="ARBA00023015"/>
    </source>
</evidence>
<keyword evidence="4" id="KW-0175">Coiled coil</keyword>
<feature type="domain" description="HTH luxR-type" evidence="5">
    <location>
        <begin position="165"/>
        <end position="230"/>
    </location>
</feature>
<keyword evidence="8" id="KW-1185">Reference proteome</keyword>
<evidence type="ECO:0000256" key="4">
    <source>
        <dbReference type="SAM" id="Coils"/>
    </source>
</evidence>
<dbReference type="CDD" id="cd06170">
    <property type="entry name" value="LuxR_C_like"/>
    <property type="match status" value="1"/>
</dbReference>
<dbReference type="Pfam" id="PF08447">
    <property type="entry name" value="PAS_3"/>
    <property type="match status" value="1"/>
</dbReference>
<dbReference type="InterPro" id="IPR016032">
    <property type="entry name" value="Sig_transdc_resp-reg_C-effctor"/>
</dbReference>
<name>A0A5B6TCR4_9BACT</name>
<evidence type="ECO:0000256" key="2">
    <source>
        <dbReference type="ARBA" id="ARBA00023125"/>
    </source>
</evidence>
<dbReference type="SUPFAM" id="SSF46894">
    <property type="entry name" value="C-terminal effector domain of the bipartite response regulators"/>
    <property type="match status" value="1"/>
</dbReference>
<evidence type="ECO:0000256" key="3">
    <source>
        <dbReference type="ARBA" id="ARBA00023163"/>
    </source>
</evidence>
<dbReference type="PROSITE" id="PS50112">
    <property type="entry name" value="PAS"/>
    <property type="match status" value="1"/>
</dbReference>
<evidence type="ECO:0000313" key="7">
    <source>
        <dbReference type="EMBL" id="KAA3438247.1"/>
    </source>
</evidence>
<dbReference type="RefSeq" id="WP_149091306.1">
    <property type="nucleotide sequence ID" value="NZ_VKKY01000002.1"/>
</dbReference>
<evidence type="ECO:0000259" key="6">
    <source>
        <dbReference type="PROSITE" id="PS50112"/>
    </source>
</evidence>
<keyword evidence="2" id="KW-0238">DNA-binding</keyword>
<dbReference type="PROSITE" id="PS50043">
    <property type="entry name" value="HTH_LUXR_2"/>
    <property type="match status" value="1"/>
</dbReference>
<dbReference type="SMART" id="SM00421">
    <property type="entry name" value="HTH_LUXR"/>
    <property type="match status" value="1"/>
</dbReference>
<keyword evidence="1" id="KW-0805">Transcription regulation</keyword>
<keyword evidence="3" id="KW-0804">Transcription</keyword>
<dbReference type="Gene3D" id="3.30.450.20">
    <property type="entry name" value="PAS domain"/>
    <property type="match status" value="1"/>
</dbReference>
<dbReference type="PROSITE" id="PS00622">
    <property type="entry name" value="HTH_LUXR_1"/>
    <property type="match status" value="1"/>
</dbReference>
<reference evidence="7 8" key="1">
    <citation type="submission" date="2019-07" db="EMBL/GenBank/DDBJ databases">
        <title>Rufibacter sp. nov., isolated from lake sediment.</title>
        <authorList>
            <person name="Qu J.-H."/>
        </authorList>
    </citation>
    <scope>NUCLEOTIDE SEQUENCE [LARGE SCALE GENOMIC DNA]</scope>
    <source>
        <strain evidence="7 8">NBS58-1</strain>
    </source>
</reference>
<comment type="caution">
    <text evidence="7">The sequence shown here is derived from an EMBL/GenBank/DDBJ whole genome shotgun (WGS) entry which is preliminary data.</text>
</comment>
<dbReference type="Pfam" id="PF00196">
    <property type="entry name" value="GerE"/>
    <property type="match status" value="1"/>
</dbReference>
<dbReference type="InterPro" id="IPR000014">
    <property type="entry name" value="PAS"/>
</dbReference>
<dbReference type="InterPro" id="IPR036388">
    <property type="entry name" value="WH-like_DNA-bd_sf"/>
</dbReference>
<gene>
    <name evidence="7" type="ORF">FOA19_13385</name>
</gene>
<accession>A0A5B6TCR4</accession>
<organism evidence="7 8">
    <name type="scientific">Rufibacter hautae</name>
    <dbReference type="NCBI Taxonomy" id="2595005"/>
    <lineage>
        <taxon>Bacteria</taxon>
        <taxon>Pseudomonadati</taxon>
        <taxon>Bacteroidota</taxon>
        <taxon>Cytophagia</taxon>
        <taxon>Cytophagales</taxon>
        <taxon>Hymenobacteraceae</taxon>
        <taxon>Rufibacter</taxon>
    </lineage>
</organism>
<dbReference type="PRINTS" id="PR00038">
    <property type="entry name" value="HTHLUXR"/>
</dbReference>
<dbReference type="PANTHER" id="PTHR44688">
    <property type="entry name" value="DNA-BINDING TRANSCRIPTIONAL ACTIVATOR DEVR_DOSR"/>
    <property type="match status" value="1"/>
</dbReference>
<dbReference type="GO" id="GO:0006355">
    <property type="term" value="P:regulation of DNA-templated transcription"/>
    <property type="evidence" value="ECO:0007669"/>
    <property type="project" value="InterPro"/>
</dbReference>
<dbReference type="OrthoDB" id="965844at2"/>
<feature type="coiled-coil region" evidence="4">
    <location>
        <begin position="3"/>
        <end position="30"/>
    </location>
</feature>
<dbReference type="AlphaFoldDB" id="A0A5B6TCR4"/>
<proteinExistence type="predicted"/>
<dbReference type="Gene3D" id="1.10.10.10">
    <property type="entry name" value="Winged helix-like DNA-binding domain superfamily/Winged helix DNA-binding domain"/>
    <property type="match status" value="1"/>
</dbReference>
<dbReference type="PANTHER" id="PTHR44688:SF16">
    <property type="entry name" value="DNA-BINDING TRANSCRIPTIONAL ACTIVATOR DEVR_DOSR"/>
    <property type="match status" value="1"/>
</dbReference>
<sequence length="232" mass="26382">MIKESSLEKMKALEQKVRELEEKVAFLERVIHEVPANIYISDLQEGVVWCNKTNEETLGYTLEEIKSMGGLEYMQRIVHPEDLNIPGDSIAHYQEFTGAEFGGVFRARHKEKEEYNWFIGWAKAFSHEQDGQISEILCVDVDMSPRMNTDTQLIAALQENLKHKNELLIKSLSKREIEILSLVCKGRSSRSIADQLFLSVHTVNTHRRNIQARLGTSNVADLVVLAKEAGLG</sequence>